<dbReference type="KEGG" id="csl:COCSUDRAFT_46368"/>
<keyword evidence="7" id="KW-0812">Transmembrane</keyword>
<gene>
    <name evidence="9" type="ORF">COCSUDRAFT_46368</name>
</gene>
<dbReference type="InterPro" id="IPR037624">
    <property type="entry name" value="Nup133-like"/>
</dbReference>
<feature type="transmembrane region" description="Helical" evidence="7">
    <location>
        <begin position="21"/>
        <end position="42"/>
    </location>
</feature>
<evidence type="ECO:0000259" key="8">
    <source>
        <dbReference type="SMART" id="SM01117"/>
    </source>
</evidence>
<feature type="repeat" description="RCC1" evidence="6">
    <location>
        <begin position="489"/>
        <end position="532"/>
    </location>
</feature>
<organism evidence="9 10">
    <name type="scientific">Coccomyxa subellipsoidea (strain C-169)</name>
    <name type="common">Green microalga</name>
    <dbReference type="NCBI Taxonomy" id="574566"/>
    <lineage>
        <taxon>Eukaryota</taxon>
        <taxon>Viridiplantae</taxon>
        <taxon>Chlorophyta</taxon>
        <taxon>core chlorophytes</taxon>
        <taxon>Trebouxiophyceae</taxon>
        <taxon>Trebouxiophyceae incertae sedis</taxon>
        <taxon>Coccomyxaceae</taxon>
        <taxon>Coccomyxa</taxon>
        <taxon>Coccomyxa subellipsoidea</taxon>
    </lineage>
</organism>
<feature type="domain" description="Cytochrome b5 heme-binding" evidence="8">
    <location>
        <begin position="161"/>
        <end position="256"/>
    </location>
</feature>
<dbReference type="RefSeq" id="XP_005650302.1">
    <property type="nucleotide sequence ID" value="XM_005650245.1"/>
</dbReference>
<dbReference type="Proteomes" id="UP000007264">
    <property type="component" value="Unassembled WGS sequence"/>
</dbReference>
<keyword evidence="4" id="KW-0539">Nucleus</keyword>
<sequence length="1434" mass="151516">MVPTWDELQSLLIDCLNGKHLWATALAVFIGTFLFMALKSWWDASQPIDLQASAMQVGNVIPSELAKYDGQDPYRAILLSLRGTILDVSAGKEMYGPGGSYAHFAGKEVARALGKMSMDSKDCTDKVDDLTPEQLKTLEDWEAKLKAKYPVVGKVVPPKRLTLQQLRTYGGEDKSKPILLAIRGVIFDVSRGAEFYGPDGMYPFAGHECARAFAMISTDVADCNDNLEGLGAMELDNLRDWEAKFNFKYPIVGSLVKEKRLNDTVLHMKERIAGKIGNANNNAFKLRKLFAMADKDKTGLVKEMDLGDIGDLGMAASSSRSHAFPAAVAAVLKSHGGAEGAVDGSSGLAWVFSKKDLFVWMYDEGSDAEVHKRTLPYTSSRRHFVSFALHEVPAARLSVVLCSDDGNLALWPDFCGSDTLETQRLAGPVTTAAAAPLPGGAFVACVGTAGASLFCVRAELAAGVLQTRVARLNAPAAASAGGQQPGVLGRLFAWGSAPSSAAPVGPSTHPATTIHFVAAAGGSLRLLVLTADALDCWQVDERSEQLLWSQNLAEQLRQRLHADSVDLLDLTIVPAVRGSPRQAAILASSVPSDGDDGELSAHVVDFGGSSPALKAWQLLTGMEVNSKFRFNASMDAEAFLLWWPGGLPIEWTPSAGAEWLEVPGNCLAASISQQNTWVVLTPTRVVEIPVEGHIDESEGIQPSMPSMAPIQEPNSVPGVSGQVAGRGPAEEVFAILDEAAAAGALSPSGYQRLRSAGAFSGEGPGNAVARYSTRLADVLPKHWGGPVGGAEVAEQLASKKLSHDSLLMILGDAGVLPQLAAPTLRVVLENGERLAAVAAVREAENRLLSARSRPGGSSSLALLQHIIGLAGQQCMPQAAAPVEDRSSWEVFYSYPSISAPAFFSAAAAAVQQQPDSGGSAADAFEDLHEIAKAVQGALQAALAQRGWHAQRFPAEVARALRGCGSPEWLVQEAPRSALLSLSHALIRLRLTLQSESPERATEAVSLLLALAERLLNAFAAAVPATDPSSAGAVERLVTDYAAVRSDILQHALDQAIAFCAQGDGRGEALLQRVELLAQSHAAHAQLFDLCEFLGDRARLHDHMAANAAEDMYARETAAQYVFGRLLREGRQAELLSLPDAFNTDLHAWLLHQARPWLTLLPAPCGLPSKGEQTGDVSELRWLHELRMRDYSRAAATLARVAASAGGGRAQFAQSGAAARLAKLALLAAQHGGLAAPSRQAEQGREEMDRILTLLAVQERLGLAAEGPMPPAALAKAALQASSSGPAEGEAVNGAAAAEQEEAALLAFDVLAAAGQQMNGNARGVLEAAWQRALSATDWAVVAAERAKCSDADFGRLLGATLVARAAARCFSPYAHHRLPLTSTAIASPEDTAALLKQLHSSGSPATLSDVLAAFEIGCAGNLAPVSEEDAMVLS</sequence>
<keyword evidence="3" id="KW-0813">Transport</keyword>
<name>I0Z539_COCSC</name>
<dbReference type="GeneID" id="17043762"/>
<protein>
    <recommendedName>
        <fullName evidence="8">Cytochrome b5 heme-binding domain-containing protein</fullName>
    </recommendedName>
</protein>
<dbReference type="GO" id="GO:0017056">
    <property type="term" value="F:structural constituent of nuclear pore"/>
    <property type="evidence" value="ECO:0007669"/>
    <property type="project" value="InterPro"/>
</dbReference>
<evidence type="ECO:0000256" key="5">
    <source>
        <dbReference type="ARBA" id="ARBA00038357"/>
    </source>
</evidence>
<evidence type="ECO:0000256" key="7">
    <source>
        <dbReference type="SAM" id="Phobius"/>
    </source>
</evidence>
<evidence type="ECO:0000256" key="4">
    <source>
        <dbReference type="ARBA" id="ARBA00023242"/>
    </source>
</evidence>
<dbReference type="PANTHER" id="PTHR13405">
    <property type="entry name" value="NUCLEAR PORE COMPLEX PROTEIN NUP133"/>
    <property type="match status" value="1"/>
</dbReference>
<dbReference type="SUPFAM" id="SSF55856">
    <property type="entry name" value="Cytochrome b5-like heme/steroid binding domain"/>
    <property type="match status" value="2"/>
</dbReference>
<dbReference type="InterPro" id="IPR036400">
    <property type="entry name" value="Cyt_B5-like_heme/steroid_sf"/>
</dbReference>
<evidence type="ECO:0000256" key="1">
    <source>
        <dbReference type="ARBA" id="ARBA00004123"/>
    </source>
</evidence>
<feature type="domain" description="Cytochrome b5 heme-binding" evidence="8">
    <location>
        <begin position="60"/>
        <end position="156"/>
    </location>
</feature>
<dbReference type="EMBL" id="AGSI01000003">
    <property type="protein sequence ID" value="EIE25758.1"/>
    <property type="molecule type" value="Genomic_DNA"/>
</dbReference>
<proteinExistence type="inferred from homology"/>
<comment type="subcellular location">
    <subcellularLocation>
        <location evidence="1">Nucleus</location>
    </subcellularLocation>
</comment>
<keyword evidence="10" id="KW-1185">Reference proteome</keyword>
<reference evidence="9 10" key="1">
    <citation type="journal article" date="2012" name="Genome Biol.">
        <title>The genome of the polar eukaryotic microalga coccomyxa subellipsoidea reveals traits of cold adaptation.</title>
        <authorList>
            <person name="Blanc G."/>
            <person name="Agarkova I."/>
            <person name="Grimwood J."/>
            <person name="Kuo A."/>
            <person name="Brueggeman A."/>
            <person name="Dunigan D."/>
            <person name="Gurnon J."/>
            <person name="Ladunga I."/>
            <person name="Lindquist E."/>
            <person name="Lucas S."/>
            <person name="Pangilinan J."/>
            <person name="Proschold T."/>
            <person name="Salamov A."/>
            <person name="Schmutz J."/>
            <person name="Weeks D."/>
            <person name="Yamada T."/>
            <person name="Claverie J.M."/>
            <person name="Grigoriev I."/>
            <person name="Van Etten J."/>
            <person name="Lomsadze A."/>
            <person name="Borodovsky M."/>
        </authorList>
    </citation>
    <scope>NUCLEOTIDE SEQUENCE [LARGE SCALE GENOMIC DNA]</scope>
    <source>
        <strain evidence="9 10">C-169</strain>
    </source>
</reference>
<dbReference type="InterPro" id="IPR015943">
    <property type="entry name" value="WD40/YVTN_repeat-like_dom_sf"/>
</dbReference>
<dbReference type="GO" id="GO:0000972">
    <property type="term" value="P:transcription-dependent tethering of RNA polymerase II gene DNA at nuclear periphery"/>
    <property type="evidence" value="ECO:0007669"/>
    <property type="project" value="TreeGrafter"/>
</dbReference>
<dbReference type="eggNOG" id="KOG1110">
    <property type="taxonomic scope" value="Eukaryota"/>
</dbReference>
<comment type="similarity">
    <text evidence="5">Belongs to the cytochrome b5 family. MAPR subfamily.</text>
</comment>
<dbReference type="Gene3D" id="2.130.10.10">
    <property type="entry name" value="YVTN repeat-like/Quinoprotein amine dehydrogenase"/>
    <property type="match status" value="1"/>
</dbReference>
<evidence type="ECO:0000256" key="3">
    <source>
        <dbReference type="ARBA" id="ARBA00022448"/>
    </source>
</evidence>
<dbReference type="GO" id="GO:0006606">
    <property type="term" value="P:protein import into nucleus"/>
    <property type="evidence" value="ECO:0007669"/>
    <property type="project" value="TreeGrafter"/>
</dbReference>
<accession>I0Z539</accession>
<dbReference type="SMART" id="SM01117">
    <property type="entry name" value="Cyt-b5"/>
    <property type="match status" value="2"/>
</dbReference>
<evidence type="ECO:0000313" key="10">
    <source>
        <dbReference type="Proteomes" id="UP000007264"/>
    </source>
</evidence>
<dbReference type="FunFam" id="3.10.120.10:FF:000003">
    <property type="entry name" value="membrane-associated progesterone receptor component 1"/>
    <property type="match status" value="1"/>
</dbReference>
<dbReference type="SUPFAM" id="SSF117289">
    <property type="entry name" value="Nucleoporin domain"/>
    <property type="match status" value="1"/>
</dbReference>
<dbReference type="GO" id="GO:0031080">
    <property type="term" value="C:nuclear pore outer ring"/>
    <property type="evidence" value="ECO:0007669"/>
    <property type="project" value="TreeGrafter"/>
</dbReference>
<dbReference type="PANTHER" id="PTHR13405:SF11">
    <property type="entry name" value="NUCLEAR PORE COMPLEX PROTEIN NUP133"/>
    <property type="match status" value="1"/>
</dbReference>
<keyword evidence="7" id="KW-1133">Transmembrane helix</keyword>
<dbReference type="Gene3D" id="1.20.58.1380">
    <property type="match status" value="1"/>
</dbReference>
<dbReference type="InterPro" id="IPR000408">
    <property type="entry name" value="Reg_chr_condens"/>
</dbReference>
<comment type="similarity">
    <text evidence="2">Belongs to the nucleoporin Nup133 family.</text>
</comment>
<evidence type="ECO:0000256" key="2">
    <source>
        <dbReference type="ARBA" id="ARBA00005569"/>
    </source>
</evidence>
<dbReference type="InterPro" id="IPR001199">
    <property type="entry name" value="Cyt_B5-like_heme/steroid-bd"/>
</dbReference>
<evidence type="ECO:0000256" key="6">
    <source>
        <dbReference type="PROSITE-ProRule" id="PRU00235"/>
    </source>
</evidence>
<dbReference type="OrthoDB" id="515705at2759"/>
<dbReference type="GO" id="GO:0016973">
    <property type="term" value="P:poly(A)+ mRNA export from nucleus"/>
    <property type="evidence" value="ECO:0007669"/>
    <property type="project" value="TreeGrafter"/>
</dbReference>
<comment type="caution">
    <text evidence="9">The sequence shown here is derived from an EMBL/GenBank/DDBJ whole genome shotgun (WGS) entry which is preliminary data.</text>
</comment>
<dbReference type="PROSITE" id="PS50012">
    <property type="entry name" value="RCC1_3"/>
    <property type="match status" value="1"/>
</dbReference>
<dbReference type="Gene3D" id="3.10.120.10">
    <property type="entry name" value="Cytochrome b5-like heme/steroid binding domain"/>
    <property type="match status" value="2"/>
</dbReference>
<evidence type="ECO:0000313" key="9">
    <source>
        <dbReference type="EMBL" id="EIE25758.1"/>
    </source>
</evidence>
<keyword evidence="7" id="KW-0472">Membrane</keyword>